<evidence type="ECO:0000259" key="1">
    <source>
        <dbReference type="Pfam" id="PF01974"/>
    </source>
</evidence>
<dbReference type="InterPro" id="IPR036167">
    <property type="entry name" value="tRNA_intron_Endo_cat-like_sf"/>
</dbReference>
<dbReference type="RefSeq" id="WP_048100092.1">
    <property type="nucleotide sequence ID" value="NZ_JFZT01000048.1"/>
</dbReference>
<evidence type="ECO:0000313" key="2">
    <source>
        <dbReference type="EMBL" id="EZQ03226.1"/>
    </source>
</evidence>
<dbReference type="SUPFAM" id="SSF53032">
    <property type="entry name" value="tRNA-intron endonuclease catalytic domain-like"/>
    <property type="match status" value="1"/>
</dbReference>
<dbReference type="InterPro" id="IPR006677">
    <property type="entry name" value="tRNA_intron_Endonuc_cat-like"/>
</dbReference>
<gene>
    <name evidence="2" type="ORF">CM19_09340</name>
</gene>
<comment type="caution">
    <text evidence="2">The sequence shown here is derived from an EMBL/GenBank/DDBJ whole genome shotgun (WGS) entry which is preliminary data.</text>
</comment>
<evidence type="ECO:0000313" key="3">
    <source>
        <dbReference type="Proteomes" id="UP000024332"/>
    </source>
</evidence>
<protein>
    <recommendedName>
        <fullName evidence="1">tRNA intron endonuclease catalytic domain-containing protein</fullName>
    </recommendedName>
</protein>
<dbReference type="GO" id="GO:0000213">
    <property type="term" value="F:tRNA-intron lyase activity"/>
    <property type="evidence" value="ECO:0007669"/>
    <property type="project" value="InterPro"/>
</dbReference>
<name>A0A031LM53_9CREN</name>
<reference evidence="2 3" key="1">
    <citation type="submission" date="2014-03" db="EMBL/GenBank/DDBJ databases">
        <title>Draft genome sequence of the novel thermoacidophilic archaea Acidianus copahuensis ALE1 strain, isolated from Copahue volcanic area in Neuquen Argentina.</title>
        <authorList>
            <person name="Urbieta M.S."/>
            <person name="Rascovan N."/>
            <person name="Castro C."/>
            <person name="Revale S."/>
            <person name="Giaveno M.A."/>
            <person name="Vazquez M.P."/>
            <person name="Donati E.R."/>
        </authorList>
    </citation>
    <scope>NUCLEOTIDE SEQUENCE [LARGE SCALE GENOMIC DNA]</scope>
    <source>
        <strain evidence="2 3">ALE1</strain>
    </source>
</reference>
<dbReference type="GO" id="GO:0003676">
    <property type="term" value="F:nucleic acid binding"/>
    <property type="evidence" value="ECO:0007669"/>
    <property type="project" value="InterPro"/>
</dbReference>
<dbReference type="Pfam" id="PF01974">
    <property type="entry name" value="tRNA_int_endo"/>
    <property type="match status" value="1"/>
</dbReference>
<dbReference type="EMBL" id="JFZT01000048">
    <property type="protein sequence ID" value="EZQ03226.1"/>
    <property type="molecule type" value="Genomic_DNA"/>
</dbReference>
<accession>A0A031LM53</accession>
<dbReference type="InterPro" id="IPR011856">
    <property type="entry name" value="tRNA_endonuc-like_dom_sf"/>
</dbReference>
<dbReference type="STRING" id="1160895.CM19_09340"/>
<dbReference type="OrthoDB" id="46045at2157"/>
<dbReference type="AlphaFoldDB" id="A0A031LM53"/>
<sequence>MTENENEFSYIIEKLKDGNITSQLIDKLIKYYKTDKNIWDEIVVYFDLKNKGKRVRKSKMSKVLEILDSSGKVKSIVFIYMENQPIILDEIFKFLNMAKSLSLDVFLAIVDKYGDITYYSISSLSLAKV</sequence>
<proteinExistence type="predicted"/>
<keyword evidence="3" id="KW-1185">Reference proteome</keyword>
<feature type="domain" description="tRNA intron endonuclease catalytic" evidence="1">
    <location>
        <begin position="39"/>
        <end position="118"/>
    </location>
</feature>
<organism evidence="2 3">
    <name type="scientific">Candidatus Acidianus copahuensis</name>
    <dbReference type="NCBI Taxonomy" id="1160895"/>
    <lineage>
        <taxon>Archaea</taxon>
        <taxon>Thermoproteota</taxon>
        <taxon>Thermoprotei</taxon>
        <taxon>Sulfolobales</taxon>
        <taxon>Sulfolobaceae</taxon>
        <taxon>Acidianus</taxon>
    </lineage>
</organism>
<dbReference type="Gene3D" id="3.40.1350.10">
    <property type="match status" value="1"/>
</dbReference>
<dbReference type="Proteomes" id="UP000024332">
    <property type="component" value="Unassembled WGS sequence"/>
</dbReference>
<dbReference type="GO" id="GO:0006388">
    <property type="term" value="P:tRNA splicing, via endonucleolytic cleavage and ligation"/>
    <property type="evidence" value="ECO:0007669"/>
    <property type="project" value="InterPro"/>
</dbReference>